<evidence type="ECO:0000256" key="3">
    <source>
        <dbReference type="ARBA" id="ARBA00022723"/>
    </source>
</evidence>
<dbReference type="PANTHER" id="PTHR32439">
    <property type="entry name" value="FERREDOXIN--NITRITE REDUCTASE, CHLOROPLASTIC"/>
    <property type="match status" value="1"/>
</dbReference>
<organism evidence="8 9">
    <name type="scientific">Spongisporangium articulatum</name>
    <dbReference type="NCBI Taxonomy" id="3362603"/>
    <lineage>
        <taxon>Bacteria</taxon>
        <taxon>Bacillati</taxon>
        <taxon>Actinomycetota</taxon>
        <taxon>Actinomycetes</taxon>
        <taxon>Kineosporiales</taxon>
        <taxon>Kineosporiaceae</taxon>
        <taxon>Spongisporangium</taxon>
    </lineage>
</organism>
<dbReference type="EMBL" id="JBITLV010000002">
    <property type="protein sequence ID" value="MFI7586850.1"/>
    <property type="molecule type" value="Genomic_DNA"/>
</dbReference>
<gene>
    <name evidence="8" type="ORF">ACIB24_07225</name>
</gene>
<dbReference type="SUPFAM" id="SSF55124">
    <property type="entry name" value="Nitrite/Sulfite reductase N-terminal domain-like"/>
    <property type="match status" value="2"/>
</dbReference>
<proteinExistence type="predicted"/>
<reference evidence="8 9" key="1">
    <citation type="submission" date="2024-10" db="EMBL/GenBank/DDBJ databases">
        <title>The Natural Products Discovery Center: Release of the First 8490 Sequenced Strains for Exploring Actinobacteria Biosynthetic Diversity.</title>
        <authorList>
            <person name="Kalkreuter E."/>
            <person name="Kautsar S.A."/>
            <person name="Yang D."/>
            <person name="Bader C.D."/>
            <person name="Teijaro C.N."/>
            <person name="Fluegel L."/>
            <person name="Davis C.M."/>
            <person name="Simpson J.R."/>
            <person name="Lauterbach L."/>
            <person name="Steele A.D."/>
            <person name="Gui C."/>
            <person name="Meng S."/>
            <person name="Li G."/>
            <person name="Viehrig K."/>
            <person name="Ye F."/>
            <person name="Su P."/>
            <person name="Kiefer A.F."/>
            <person name="Nichols A."/>
            <person name="Cepeda A.J."/>
            <person name="Yan W."/>
            <person name="Fan B."/>
            <person name="Jiang Y."/>
            <person name="Adhikari A."/>
            <person name="Zheng C.-J."/>
            <person name="Schuster L."/>
            <person name="Cowan T.M."/>
            <person name="Smanski M.J."/>
            <person name="Chevrette M.G."/>
            <person name="De Carvalho L.P.S."/>
            <person name="Shen B."/>
        </authorList>
    </citation>
    <scope>NUCLEOTIDE SEQUENCE [LARGE SCALE GENOMIC DNA]</scope>
    <source>
        <strain evidence="8 9">NPDC049639</strain>
    </source>
</reference>
<dbReference type="Proteomes" id="UP001612915">
    <property type="component" value="Unassembled WGS sequence"/>
</dbReference>
<evidence type="ECO:0000313" key="9">
    <source>
        <dbReference type="Proteomes" id="UP001612915"/>
    </source>
</evidence>
<dbReference type="Pfam" id="PF03460">
    <property type="entry name" value="NIR_SIR_ferr"/>
    <property type="match status" value="1"/>
</dbReference>
<sequence length="389" mass="39009">MDRLPVARTAPDACPGVLRPFHASDGEIVRVRVPGGLLTVAGLRELSRLSAAHGDGRVGLTSRGNVQLRGLSAGSLTAVEAGCTAAGLLPHPTHELVRNIVASALSGQGAGGLADTDGLAAAVDAAICASARFAQLPGRFLFAVDDGSGDTASVAADVRAVAAGPDEFALFLGGEPGPVVARASVVVLMLAAAEAFLDVRGDAWRVRELPAGALADQDHRLCPVSASETADNRALPVILEPGVVDQADGRVALVAIAPLGLLDAGQVEALAACAELASPEAATVRLTPSRRVVVRDLDLPAALAARELLDAVGLVVRAGTGWDRLTACAGRPGCAKSLADVHADARALVDGLAADGPALHLSGCDRACGAPAGATRLVATGTGYTEVAP</sequence>
<feature type="domain" description="Nitrite/Sulfite reductase ferredoxin-like" evidence="7">
    <location>
        <begin position="28"/>
        <end position="82"/>
    </location>
</feature>
<protein>
    <submittedName>
        <fullName evidence="8">Precorrin-3B synthase</fullName>
    </submittedName>
</protein>
<evidence type="ECO:0000256" key="6">
    <source>
        <dbReference type="ARBA" id="ARBA00023014"/>
    </source>
</evidence>
<dbReference type="Gene3D" id="3.90.480.20">
    <property type="match status" value="1"/>
</dbReference>
<evidence type="ECO:0000256" key="4">
    <source>
        <dbReference type="ARBA" id="ARBA00023002"/>
    </source>
</evidence>
<keyword evidence="6" id="KW-0411">Iron-sulfur</keyword>
<comment type="caution">
    <text evidence="8">The sequence shown here is derived from an EMBL/GenBank/DDBJ whole genome shotgun (WGS) entry which is preliminary data.</text>
</comment>
<keyword evidence="1" id="KW-0004">4Fe-4S</keyword>
<keyword evidence="5" id="KW-0408">Iron</keyword>
<evidence type="ECO:0000256" key="1">
    <source>
        <dbReference type="ARBA" id="ARBA00022485"/>
    </source>
</evidence>
<keyword evidence="9" id="KW-1185">Reference proteome</keyword>
<evidence type="ECO:0000259" key="7">
    <source>
        <dbReference type="Pfam" id="PF03460"/>
    </source>
</evidence>
<keyword evidence="2" id="KW-0349">Heme</keyword>
<evidence type="ECO:0000256" key="2">
    <source>
        <dbReference type="ARBA" id="ARBA00022617"/>
    </source>
</evidence>
<evidence type="ECO:0000256" key="5">
    <source>
        <dbReference type="ARBA" id="ARBA00023004"/>
    </source>
</evidence>
<dbReference type="InterPro" id="IPR005117">
    <property type="entry name" value="NiRdtase/SiRdtase_haem-b_fer"/>
</dbReference>
<name>A0ABW8AKE8_9ACTN</name>
<accession>A0ABW8AKE8</accession>
<dbReference type="PANTHER" id="PTHR32439:SF9">
    <property type="entry name" value="BLR3264 PROTEIN"/>
    <property type="match status" value="1"/>
</dbReference>
<dbReference type="Gene3D" id="3.30.413.10">
    <property type="entry name" value="Sulfite Reductase Hemoprotein, domain 1"/>
    <property type="match status" value="1"/>
</dbReference>
<dbReference type="InterPro" id="IPR051329">
    <property type="entry name" value="NIR_SIR_4Fe-4S"/>
</dbReference>
<dbReference type="SUPFAM" id="SSF56014">
    <property type="entry name" value="Nitrite and sulphite reductase 4Fe-4S domain-like"/>
    <property type="match status" value="1"/>
</dbReference>
<keyword evidence="3" id="KW-0479">Metal-binding</keyword>
<dbReference type="InterPro" id="IPR045854">
    <property type="entry name" value="NO2/SO3_Rdtase_4Fe4S_sf"/>
</dbReference>
<dbReference type="InterPro" id="IPR036136">
    <property type="entry name" value="Nit/Sulf_reduc_fer-like_dom_sf"/>
</dbReference>
<evidence type="ECO:0000313" key="8">
    <source>
        <dbReference type="EMBL" id="MFI7586850.1"/>
    </source>
</evidence>
<dbReference type="RefSeq" id="WP_398277376.1">
    <property type="nucleotide sequence ID" value="NZ_JBITLV010000002.1"/>
</dbReference>
<keyword evidence="4" id="KW-0560">Oxidoreductase</keyword>